<dbReference type="Proteomes" id="UP000664628">
    <property type="component" value="Unassembled WGS sequence"/>
</dbReference>
<dbReference type="Pfam" id="PF04397">
    <property type="entry name" value="LytTR"/>
    <property type="match status" value="1"/>
</dbReference>
<keyword evidence="1" id="KW-0812">Transmembrane</keyword>
<dbReference type="EMBL" id="JAFMYW010000001">
    <property type="protein sequence ID" value="MBO0947623.1"/>
    <property type="molecule type" value="Genomic_DNA"/>
</dbReference>
<sequence>MINRVRTWLNRPLAEDFSFKNQSTLSVQAGIYVFLFLTVFNAGWADWQSRLWMHVLFAIGCVFSSVLANAAIPRLFPVLYDEDRWTVGRHIVHVLVVLLIISIGNQLIVWSLKLPAPSFLTMYGMVTAIGFFPIFMGVMVAERRRLKRNLAQASQLNKQLNELHQPNVPDTANVPELPRGILLTSDTGKERLSLLPNQLIYVESVGNYVEVHWLNFMFPQKTVLRSTLKDVEAAVAHDPQFFRCHRAFLVNLRAVNHTTGNSRGYQLTMSGSNREIPVSRSYLVSFDERMAQLV</sequence>
<gene>
    <name evidence="3" type="ORF">J2I46_03465</name>
</gene>
<evidence type="ECO:0000313" key="4">
    <source>
        <dbReference type="Proteomes" id="UP000664628"/>
    </source>
</evidence>
<dbReference type="InterPro" id="IPR046947">
    <property type="entry name" value="LytR-like"/>
</dbReference>
<dbReference type="SMART" id="SM00850">
    <property type="entry name" value="LytTR"/>
    <property type="match status" value="1"/>
</dbReference>
<keyword evidence="1" id="KW-1133">Transmembrane helix</keyword>
<feature type="transmembrane region" description="Helical" evidence="1">
    <location>
        <begin position="51"/>
        <end position="72"/>
    </location>
</feature>
<keyword evidence="1" id="KW-0472">Membrane</keyword>
<evidence type="ECO:0000259" key="2">
    <source>
        <dbReference type="PROSITE" id="PS50930"/>
    </source>
</evidence>
<reference evidence="3 4" key="1">
    <citation type="submission" date="2021-03" db="EMBL/GenBank/DDBJ databases">
        <title>Fibrella sp. HMF5405 genome sequencing and assembly.</title>
        <authorList>
            <person name="Kang H."/>
            <person name="Kim H."/>
            <person name="Bae S."/>
            <person name="Joh K."/>
        </authorList>
    </citation>
    <scope>NUCLEOTIDE SEQUENCE [LARGE SCALE GENOMIC DNA]</scope>
    <source>
        <strain evidence="3 4">HMF5405</strain>
    </source>
</reference>
<dbReference type="PANTHER" id="PTHR37299:SF1">
    <property type="entry name" value="STAGE 0 SPORULATION PROTEIN A HOMOLOG"/>
    <property type="match status" value="1"/>
</dbReference>
<evidence type="ECO:0000313" key="3">
    <source>
        <dbReference type="EMBL" id="MBO0947623.1"/>
    </source>
</evidence>
<dbReference type="PANTHER" id="PTHR37299">
    <property type="entry name" value="TRANSCRIPTIONAL REGULATOR-RELATED"/>
    <property type="match status" value="1"/>
</dbReference>
<feature type="domain" description="HTH LytTR-type" evidence="2">
    <location>
        <begin position="183"/>
        <end position="292"/>
    </location>
</feature>
<keyword evidence="4" id="KW-1185">Reference proteome</keyword>
<organism evidence="3 4">
    <name type="scientific">Fibrella forsythiae</name>
    <dbReference type="NCBI Taxonomy" id="2817061"/>
    <lineage>
        <taxon>Bacteria</taxon>
        <taxon>Pseudomonadati</taxon>
        <taxon>Bacteroidota</taxon>
        <taxon>Cytophagia</taxon>
        <taxon>Cytophagales</taxon>
        <taxon>Spirosomataceae</taxon>
        <taxon>Fibrella</taxon>
    </lineage>
</organism>
<proteinExistence type="predicted"/>
<evidence type="ECO:0000256" key="1">
    <source>
        <dbReference type="SAM" id="Phobius"/>
    </source>
</evidence>
<name>A0ABS3JDU9_9BACT</name>
<dbReference type="RefSeq" id="WP_207327531.1">
    <property type="nucleotide sequence ID" value="NZ_JAFMYW010000001.1"/>
</dbReference>
<feature type="transmembrane region" description="Helical" evidence="1">
    <location>
        <begin position="25"/>
        <end position="45"/>
    </location>
</feature>
<dbReference type="InterPro" id="IPR007492">
    <property type="entry name" value="LytTR_DNA-bd_dom"/>
</dbReference>
<comment type="caution">
    <text evidence="3">The sequence shown here is derived from an EMBL/GenBank/DDBJ whole genome shotgun (WGS) entry which is preliminary data.</text>
</comment>
<protein>
    <submittedName>
        <fullName evidence="3">LytTR family transcriptional regulator</fullName>
    </submittedName>
</protein>
<dbReference type="PROSITE" id="PS50930">
    <property type="entry name" value="HTH_LYTTR"/>
    <property type="match status" value="1"/>
</dbReference>
<dbReference type="Gene3D" id="2.40.50.1020">
    <property type="entry name" value="LytTr DNA-binding domain"/>
    <property type="match status" value="1"/>
</dbReference>
<feature type="transmembrane region" description="Helical" evidence="1">
    <location>
        <begin position="118"/>
        <end position="141"/>
    </location>
</feature>
<feature type="transmembrane region" description="Helical" evidence="1">
    <location>
        <begin position="92"/>
        <end position="112"/>
    </location>
</feature>
<accession>A0ABS3JDU9</accession>